<evidence type="ECO:0000256" key="2">
    <source>
        <dbReference type="ARBA" id="ARBA00009638"/>
    </source>
</evidence>
<dbReference type="OrthoDB" id="9804921at2"/>
<keyword evidence="3 10" id="KW-0132">Cell division</keyword>
<dbReference type="InterPro" id="IPR030393">
    <property type="entry name" value="G_ENGB_dom"/>
</dbReference>
<dbReference type="GO" id="GO:0046872">
    <property type="term" value="F:metal ion binding"/>
    <property type="evidence" value="ECO:0007669"/>
    <property type="project" value="UniProtKB-KW"/>
</dbReference>
<protein>
    <recommendedName>
        <fullName evidence="10">Probable GTP-binding protein EngB</fullName>
    </recommendedName>
</protein>
<keyword evidence="5 10" id="KW-0547">Nucleotide-binding</keyword>
<comment type="similarity">
    <text evidence="2 10">Belongs to the TRAFAC class TrmE-Era-EngA-EngB-Septin-like GTPase superfamily. EngB GTPase family.</text>
</comment>
<evidence type="ECO:0000313" key="13">
    <source>
        <dbReference type="Proteomes" id="UP000254343"/>
    </source>
</evidence>
<dbReference type="CDD" id="cd01876">
    <property type="entry name" value="YihA_EngB"/>
    <property type="match status" value="1"/>
</dbReference>
<evidence type="ECO:0000313" key="12">
    <source>
        <dbReference type="EMBL" id="SUU83547.1"/>
    </source>
</evidence>
<organism evidence="12 13">
    <name type="scientific">Afipia felis</name>
    <name type="common">Cat scratch disease bacillus</name>
    <dbReference type="NCBI Taxonomy" id="1035"/>
    <lineage>
        <taxon>Bacteria</taxon>
        <taxon>Pseudomonadati</taxon>
        <taxon>Pseudomonadota</taxon>
        <taxon>Alphaproteobacteria</taxon>
        <taxon>Hyphomicrobiales</taxon>
        <taxon>Nitrobacteraceae</taxon>
        <taxon>Afipia</taxon>
    </lineage>
</organism>
<keyword evidence="8 10" id="KW-0717">Septation</keyword>
<evidence type="ECO:0000259" key="11">
    <source>
        <dbReference type="PROSITE" id="PS51706"/>
    </source>
</evidence>
<dbReference type="InterPro" id="IPR027417">
    <property type="entry name" value="P-loop_NTPase"/>
</dbReference>
<dbReference type="GO" id="GO:0000917">
    <property type="term" value="P:division septum assembly"/>
    <property type="evidence" value="ECO:0007669"/>
    <property type="project" value="UniProtKB-KW"/>
</dbReference>
<evidence type="ECO:0000256" key="7">
    <source>
        <dbReference type="ARBA" id="ARBA00023134"/>
    </source>
</evidence>
<evidence type="ECO:0000256" key="9">
    <source>
        <dbReference type="ARBA" id="ARBA00023306"/>
    </source>
</evidence>
<evidence type="ECO:0000256" key="1">
    <source>
        <dbReference type="ARBA" id="ARBA00001946"/>
    </source>
</evidence>
<dbReference type="Pfam" id="PF01926">
    <property type="entry name" value="MMR_HSR1"/>
    <property type="match status" value="1"/>
</dbReference>
<dbReference type="PANTHER" id="PTHR11649">
    <property type="entry name" value="MSS1/TRME-RELATED GTP-BINDING PROTEIN"/>
    <property type="match status" value="1"/>
</dbReference>
<dbReference type="NCBIfam" id="TIGR03598">
    <property type="entry name" value="GTPase_YsxC"/>
    <property type="match status" value="1"/>
</dbReference>
<name>A0A380W5X7_AFIFE</name>
<dbReference type="PANTHER" id="PTHR11649:SF13">
    <property type="entry name" value="ENGB-TYPE G DOMAIN-CONTAINING PROTEIN"/>
    <property type="match status" value="1"/>
</dbReference>
<evidence type="ECO:0000256" key="4">
    <source>
        <dbReference type="ARBA" id="ARBA00022723"/>
    </source>
</evidence>
<dbReference type="Proteomes" id="UP000254343">
    <property type="component" value="Unassembled WGS sequence"/>
</dbReference>
<evidence type="ECO:0000256" key="5">
    <source>
        <dbReference type="ARBA" id="ARBA00022741"/>
    </source>
</evidence>
<dbReference type="GO" id="GO:0005525">
    <property type="term" value="F:GTP binding"/>
    <property type="evidence" value="ECO:0007669"/>
    <property type="project" value="UniProtKB-UniRule"/>
</dbReference>
<comment type="cofactor">
    <cofactor evidence="1">
        <name>Mg(2+)</name>
        <dbReference type="ChEBI" id="CHEBI:18420"/>
    </cofactor>
</comment>
<reference evidence="12 13" key="1">
    <citation type="submission" date="2018-06" db="EMBL/GenBank/DDBJ databases">
        <authorList>
            <consortium name="Pathogen Informatics"/>
            <person name="Doyle S."/>
        </authorList>
    </citation>
    <scope>NUCLEOTIDE SEQUENCE [LARGE SCALE GENOMIC DNA]</scope>
    <source>
        <strain evidence="12 13">NCTC12722</strain>
    </source>
</reference>
<evidence type="ECO:0000256" key="3">
    <source>
        <dbReference type="ARBA" id="ARBA00022618"/>
    </source>
</evidence>
<evidence type="ECO:0000256" key="8">
    <source>
        <dbReference type="ARBA" id="ARBA00023210"/>
    </source>
</evidence>
<dbReference type="Gene3D" id="3.40.50.300">
    <property type="entry name" value="P-loop containing nucleotide triphosphate hydrolases"/>
    <property type="match status" value="1"/>
</dbReference>
<keyword evidence="6" id="KW-0460">Magnesium</keyword>
<dbReference type="InterPro" id="IPR019987">
    <property type="entry name" value="GTP-bd_ribosome_bio_YsxC"/>
</dbReference>
<dbReference type="SUPFAM" id="SSF52540">
    <property type="entry name" value="P-loop containing nucleoside triphosphate hydrolases"/>
    <property type="match status" value="1"/>
</dbReference>
<proteinExistence type="inferred from homology"/>
<dbReference type="GO" id="GO:0005829">
    <property type="term" value="C:cytosol"/>
    <property type="evidence" value="ECO:0007669"/>
    <property type="project" value="TreeGrafter"/>
</dbReference>
<dbReference type="RefSeq" id="WP_002718326.1">
    <property type="nucleotide sequence ID" value="NZ_UFSI01000001.1"/>
</dbReference>
<evidence type="ECO:0000256" key="6">
    <source>
        <dbReference type="ARBA" id="ARBA00022842"/>
    </source>
</evidence>
<dbReference type="HAMAP" id="MF_00321">
    <property type="entry name" value="GTPase_EngB"/>
    <property type="match status" value="1"/>
</dbReference>
<sequence length="221" mass="24344">MMTEPDAELMEAGRKLFAGDWQFFWASPSIETLPPMQGVEIAFAGRSNVGKSSLINALTNRNALARTSHTPGRTQELIFFKGPGPLDERTPELRLVDMPGYGYASAPKTQIASWTKLIHSFLHGRANLARVYVLIDSRHGFKDADNEVLTTLDKAAVSYQIVLTKTDQVKKAALDETMATMADKLRKHPAAFPELLVTSSRDGGGMAEMRAAIVKLLRERA</sequence>
<dbReference type="PROSITE" id="PS51706">
    <property type="entry name" value="G_ENGB"/>
    <property type="match status" value="1"/>
</dbReference>
<keyword evidence="9 10" id="KW-0131">Cell cycle</keyword>
<feature type="domain" description="EngB-type G" evidence="11">
    <location>
        <begin position="37"/>
        <end position="219"/>
    </location>
</feature>
<dbReference type="EMBL" id="UIGB01000001">
    <property type="protein sequence ID" value="SUU83547.1"/>
    <property type="molecule type" value="Genomic_DNA"/>
</dbReference>
<keyword evidence="4" id="KW-0479">Metal-binding</keyword>
<evidence type="ECO:0000256" key="10">
    <source>
        <dbReference type="HAMAP-Rule" id="MF_00321"/>
    </source>
</evidence>
<comment type="function">
    <text evidence="10">Necessary for normal cell division and for the maintenance of normal septation.</text>
</comment>
<gene>
    <name evidence="10 12" type="primary">engB</name>
    <name evidence="12" type="ORF">NCTC12722_00714</name>
</gene>
<accession>A0A380W5X7</accession>
<dbReference type="InterPro" id="IPR006073">
    <property type="entry name" value="GTP-bd"/>
</dbReference>
<dbReference type="AlphaFoldDB" id="A0A380W5X7"/>
<keyword evidence="7 10" id="KW-0342">GTP-binding</keyword>